<evidence type="ECO:0000256" key="1">
    <source>
        <dbReference type="SAM" id="MobiDB-lite"/>
    </source>
</evidence>
<gene>
    <name evidence="2" type="ORF">CFAM422_003050</name>
</gene>
<protein>
    <submittedName>
        <fullName evidence="2">Uncharacterized protein</fullName>
    </submittedName>
</protein>
<evidence type="ECO:0000313" key="3">
    <source>
        <dbReference type="Proteomes" id="UP000801864"/>
    </source>
</evidence>
<organism evidence="2 3">
    <name type="scientific">Trichoderma lentiforme</name>
    <dbReference type="NCBI Taxonomy" id="1567552"/>
    <lineage>
        <taxon>Eukaryota</taxon>
        <taxon>Fungi</taxon>
        <taxon>Dikarya</taxon>
        <taxon>Ascomycota</taxon>
        <taxon>Pezizomycotina</taxon>
        <taxon>Sordariomycetes</taxon>
        <taxon>Hypocreomycetidae</taxon>
        <taxon>Hypocreales</taxon>
        <taxon>Hypocreaceae</taxon>
        <taxon>Trichoderma</taxon>
    </lineage>
</organism>
<dbReference type="AlphaFoldDB" id="A0A9P4XLF4"/>
<comment type="caution">
    <text evidence="2">The sequence shown here is derived from an EMBL/GenBank/DDBJ whole genome shotgun (WGS) entry which is preliminary data.</text>
</comment>
<dbReference type="Proteomes" id="UP000801864">
    <property type="component" value="Unassembled WGS sequence"/>
</dbReference>
<feature type="region of interest" description="Disordered" evidence="1">
    <location>
        <begin position="1"/>
        <end position="56"/>
    </location>
</feature>
<reference evidence="2 3" key="1">
    <citation type="submission" date="2018-06" db="EMBL/GenBank/DDBJ databases">
        <title>Genome analysis of cellulolytic fungus Trichoderma lentiforme CFAM-422.</title>
        <authorList>
            <person name="Steindorff A.S."/>
            <person name="Formighieri E.F."/>
            <person name="Midorikawa G.E.O."/>
            <person name="Tamietti M.S."/>
            <person name="Ramos E.Z."/>
            <person name="Silva A.S."/>
            <person name="Bon E.P.S."/>
            <person name="Mendes T.D."/>
            <person name="Damaso M.C.T."/>
            <person name="Favaro L.C.L."/>
        </authorList>
    </citation>
    <scope>NUCLEOTIDE SEQUENCE [LARGE SCALE GENOMIC DNA]</scope>
    <source>
        <strain evidence="2 3">CFAM-422</strain>
    </source>
</reference>
<proteinExistence type="predicted"/>
<sequence>MLRRGDSDRAASNGSSKRTDKDSTSKRVNSHAALSWIPGVGQSAANNGHGRTAKDTARKFVGSDGVDIVYRAATKMLNMTKTKSPVNTGPLSWIAS</sequence>
<dbReference type="EMBL" id="QLNT01000004">
    <property type="protein sequence ID" value="KAF3074773.1"/>
    <property type="molecule type" value="Genomic_DNA"/>
</dbReference>
<keyword evidence="3" id="KW-1185">Reference proteome</keyword>
<accession>A0A9P4XLF4</accession>
<name>A0A9P4XLF4_9HYPO</name>
<evidence type="ECO:0000313" key="2">
    <source>
        <dbReference type="EMBL" id="KAF3074773.1"/>
    </source>
</evidence>